<evidence type="ECO:0000256" key="1">
    <source>
        <dbReference type="SAM" id="MobiDB-lite"/>
    </source>
</evidence>
<sequence length="159" mass="17628">MRLWRPDATRDGGTRRPSPRGRGRRRRHFPPATDALPPMKAKHYFPGGLTIVGRLDLSSASSVPAEQVVHVLYRHLLPVPPPPRHGHEERRRLPPPRALGTRAAAAGNPKLVTGHESEVYEETAEGRPPACFTEGWSSTSERTSSQRLSILATCRAPRK</sequence>
<accession>K0SC24</accession>
<gene>
    <name evidence="2" type="ORF">THAOC_23930</name>
</gene>
<dbReference type="Proteomes" id="UP000266841">
    <property type="component" value="Unassembled WGS sequence"/>
</dbReference>
<feature type="compositionally biased region" description="Basic and acidic residues" evidence="1">
    <location>
        <begin position="1"/>
        <end position="14"/>
    </location>
</feature>
<protein>
    <submittedName>
        <fullName evidence="2">Uncharacterized protein</fullName>
    </submittedName>
</protein>
<dbReference type="AlphaFoldDB" id="K0SC24"/>
<name>K0SC24_THAOC</name>
<feature type="region of interest" description="Disordered" evidence="1">
    <location>
        <begin position="79"/>
        <end position="159"/>
    </location>
</feature>
<keyword evidence="3" id="KW-1185">Reference proteome</keyword>
<reference evidence="2 3" key="1">
    <citation type="journal article" date="2012" name="Genome Biol.">
        <title>Genome and low-iron response of an oceanic diatom adapted to chronic iron limitation.</title>
        <authorList>
            <person name="Lommer M."/>
            <person name="Specht M."/>
            <person name="Roy A.S."/>
            <person name="Kraemer L."/>
            <person name="Andreson R."/>
            <person name="Gutowska M.A."/>
            <person name="Wolf J."/>
            <person name="Bergner S.V."/>
            <person name="Schilhabel M.B."/>
            <person name="Klostermeier U.C."/>
            <person name="Beiko R.G."/>
            <person name="Rosenstiel P."/>
            <person name="Hippler M."/>
            <person name="Laroche J."/>
        </authorList>
    </citation>
    <scope>NUCLEOTIDE SEQUENCE [LARGE SCALE GENOMIC DNA]</scope>
    <source>
        <strain evidence="2 3">CCMP1005</strain>
    </source>
</reference>
<proteinExistence type="predicted"/>
<organism evidence="2 3">
    <name type="scientific">Thalassiosira oceanica</name>
    <name type="common">Marine diatom</name>
    <dbReference type="NCBI Taxonomy" id="159749"/>
    <lineage>
        <taxon>Eukaryota</taxon>
        <taxon>Sar</taxon>
        <taxon>Stramenopiles</taxon>
        <taxon>Ochrophyta</taxon>
        <taxon>Bacillariophyta</taxon>
        <taxon>Coscinodiscophyceae</taxon>
        <taxon>Thalassiosirophycidae</taxon>
        <taxon>Thalassiosirales</taxon>
        <taxon>Thalassiosiraceae</taxon>
        <taxon>Thalassiosira</taxon>
    </lineage>
</organism>
<feature type="compositionally biased region" description="Polar residues" evidence="1">
    <location>
        <begin position="135"/>
        <end position="148"/>
    </location>
</feature>
<feature type="region of interest" description="Disordered" evidence="1">
    <location>
        <begin position="1"/>
        <end position="41"/>
    </location>
</feature>
<evidence type="ECO:0000313" key="3">
    <source>
        <dbReference type="Proteomes" id="UP000266841"/>
    </source>
</evidence>
<dbReference type="EMBL" id="AGNL01032070">
    <property type="protein sequence ID" value="EJK56227.1"/>
    <property type="molecule type" value="Genomic_DNA"/>
</dbReference>
<feature type="compositionally biased region" description="Basic residues" evidence="1">
    <location>
        <begin position="17"/>
        <end position="29"/>
    </location>
</feature>
<comment type="caution">
    <text evidence="2">The sequence shown here is derived from an EMBL/GenBank/DDBJ whole genome shotgun (WGS) entry which is preliminary data.</text>
</comment>
<evidence type="ECO:0000313" key="2">
    <source>
        <dbReference type="EMBL" id="EJK56227.1"/>
    </source>
</evidence>